<organism evidence="1 2">
    <name type="scientific">Entomophthora muscae</name>
    <dbReference type="NCBI Taxonomy" id="34485"/>
    <lineage>
        <taxon>Eukaryota</taxon>
        <taxon>Fungi</taxon>
        <taxon>Fungi incertae sedis</taxon>
        <taxon>Zoopagomycota</taxon>
        <taxon>Entomophthoromycotina</taxon>
        <taxon>Entomophthoromycetes</taxon>
        <taxon>Entomophthorales</taxon>
        <taxon>Entomophthoraceae</taxon>
        <taxon>Entomophthora</taxon>
    </lineage>
</organism>
<reference evidence="1" key="1">
    <citation type="submission" date="2022-04" db="EMBL/GenBank/DDBJ databases">
        <title>Genome of the entomopathogenic fungus Entomophthora muscae.</title>
        <authorList>
            <person name="Elya C."/>
            <person name="Lovett B.R."/>
            <person name="Lee E."/>
            <person name="Macias A.M."/>
            <person name="Hajek A.E."/>
            <person name="De Bivort B.L."/>
            <person name="Kasson M.T."/>
            <person name="De Fine Licht H.H."/>
            <person name="Stajich J.E."/>
        </authorList>
    </citation>
    <scope>NUCLEOTIDE SEQUENCE</scope>
    <source>
        <strain evidence="1">Berkeley</strain>
    </source>
</reference>
<evidence type="ECO:0000313" key="1">
    <source>
        <dbReference type="EMBL" id="KAJ9068221.1"/>
    </source>
</evidence>
<accession>A0ACC2T0T0</accession>
<keyword evidence="2" id="KW-1185">Reference proteome</keyword>
<comment type="caution">
    <text evidence="1">The sequence shown here is derived from an EMBL/GenBank/DDBJ whole genome shotgun (WGS) entry which is preliminary data.</text>
</comment>
<gene>
    <name evidence="1" type="ORF">DSO57_1030870</name>
</gene>
<dbReference type="EMBL" id="QTSX02003767">
    <property type="protein sequence ID" value="KAJ9068221.1"/>
    <property type="molecule type" value="Genomic_DNA"/>
</dbReference>
<evidence type="ECO:0000313" key="2">
    <source>
        <dbReference type="Proteomes" id="UP001165960"/>
    </source>
</evidence>
<dbReference type="Proteomes" id="UP001165960">
    <property type="component" value="Unassembled WGS sequence"/>
</dbReference>
<sequence length="144" mass="15644">MPTVPINSTLAQEQGLQEGPSAWITLANKSRIQVTRIKGNPGVKVGENHFDIKVSSLSNLAFPLILSLPWAIAAKAVLNLDSMKLSTQKNGFPSTIPFNHTGHEGILTPEDTVKVMDVLEEVNQIQIYSKLQDLAEAFSESSCS</sequence>
<protein>
    <submittedName>
        <fullName evidence="1">Uncharacterized protein</fullName>
    </submittedName>
</protein>
<name>A0ACC2T0T0_9FUNG</name>
<proteinExistence type="predicted"/>